<feature type="transmembrane region" description="Helical" evidence="2">
    <location>
        <begin position="253"/>
        <end position="273"/>
    </location>
</feature>
<feature type="transmembrane region" description="Helical" evidence="2">
    <location>
        <begin position="117"/>
        <end position="136"/>
    </location>
</feature>
<dbReference type="Proteomes" id="UP000683507">
    <property type="component" value="Chromosome"/>
</dbReference>
<dbReference type="InterPro" id="IPR002641">
    <property type="entry name" value="PNPLA_dom"/>
</dbReference>
<feature type="transmembrane region" description="Helical" evidence="2">
    <location>
        <begin position="279"/>
        <end position="301"/>
    </location>
</feature>
<keyword evidence="5" id="KW-1185">Reference proteome</keyword>
<name>A0A916JN06_9FLAO</name>
<keyword evidence="2" id="KW-0472">Membrane</keyword>
<organism evidence="4 5">
    <name type="scientific">Parvicella tangerina</name>
    <dbReference type="NCBI Taxonomy" id="2829795"/>
    <lineage>
        <taxon>Bacteria</taxon>
        <taxon>Pseudomonadati</taxon>
        <taxon>Bacteroidota</taxon>
        <taxon>Flavobacteriia</taxon>
        <taxon>Flavobacteriales</taxon>
        <taxon>Parvicellaceae</taxon>
        <taxon>Parvicella</taxon>
    </lineage>
</organism>
<keyword evidence="2" id="KW-0812">Transmembrane</keyword>
<dbReference type="Gene3D" id="3.40.1090.10">
    <property type="entry name" value="Cytosolic phospholipase A2 catalytic domain"/>
    <property type="match status" value="1"/>
</dbReference>
<dbReference type="Pfam" id="PF01734">
    <property type="entry name" value="Patatin"/>
    <property type="match status" value="1"/>
</dbReference>
<dbReference type="KEGG" id="ptan:CRYO30217_01228"/>
<protein>
    <recommendedName>
        <fullName evidence="3">PNPLA domain-containing protein</fullName>
    </recommendedName>
</protein>
<evidence type="ECO:0000313" key="4">
    <source>
        <dbReference type="EMBL" id="CAG5080234.1"/>
    </source>
</evidence>
<proteinExistence type="predicted"/>
<keyword evidence="1" id="KW-0443">Lipid metabolism</keyword>
<evidence type="ECO:0000313" key="5">
    <source>
        <dbReference type="Proteomes" id="UP000683507"/>
    </source>
</evidence>
<dbReference type="InterPro" id="IPR016035">
    <property type="entry name" value="Acyl_Trfase/lysoPLipase"/>
</dbReference>
<dbReference type="AlphaFoldDB" id="A0A916JN06"/>
<evidence type="ECO:0000256" key="2">
    <source>
        <dbReference type="SAM" id="Phobius"/>
    </source>
</evidence>
<feature type="transmembrane region" description="Helical" evidence="2">
    <location>
        <begin position="73"/>
        <end position="96"/>
    </location>
</feature>
<sequence length="762" mass="88756">MTHQQKQNRLSTQPWRLVWYFFPVQLLILHFKRNHLLLFFWLLLYLYVNNSIGSKYGISYLFLAPEYLGRIDGLSFGILGFSLGGFITAFNIYSYILHANEFPFLATLSKPFLKFCYNNLLIPLFFLILIIVESFQFQVTQELMSNGEALFNEGCFLIGLALFLLMSTLFFGYFNKNIFSLSGKDESYYESLKKTPKVKEATFMKGTPWYKRMSRVRGFKVVTYIYSPISIKLARETSHYDTKLLKEVFAQNHINASIFEIFLIITFFALGIFRDVEWVNIPAGASILLLFTLFLLVFSAFYSWFKGWTLTLLLGGFLLLNFFANYTETFKFRNYAYGIDYTHRANYSWNALNRLCTDKMYYDSSYSHGLVMLENWKKKNEEILDHKPKLILLNISGGGSRASVWAMEVLSHLDSITNGEFYNQTHLITGASGGMIGATYFRELYLQRQRDSSISLTNEKYTQQLGEDLLNPLAFGIASTDLLFRYQKVTDGNYTYTKDRGYSFEQKLIKNLDGTFKEKRIYDYWEDEFYSRVPMMIYSPSVVNDGRRILISPQPISYLTYHCDTNGVNQYNSMENLEFTKLFERNNPFNLKVTSAMRMSATFPYILPMVTLPTDPPIEVMDAGIRDNYGLKTSLDFMRVYKDWIEKNTSGVVVVQIRDKEKYFEVQNPNSGMVLQRIFAPFNSFYSNTTKTHDYNNDQLLEAVPDWFEGSFETVTFFMKQDKGKQISMSWHLTSLDKKVIGEALQEKENINAAERLLKILN</sequence>
<evidence type="ECO:0000256" key="1">
    <source>
        <dbReference type="ARBA" id="ARBA00023098"/>
    </source>
</evidence>
<dbReference type="EMBL" id="OU015584">
    <property type="protein sequence ID" value="CAG5080234.1"/>
    <property type="molecule type" value="Genomic_DNA"/>
</dbReference>
<feature type="transmembrane region" description="Helical" evidence="2">
    <location>
        <begin position="36"/>
        <end position="53"/>
    </location>
</feature>
<dbReference type="GO" id="GO:0006629">
    <property type="term" value="P:lipid metabolic process"/>
    <property type="evidence" value="ECO:0007669"/>
    <property type="project" value="UniProtKB-KW"/>
</dbReference>
<feature type="transmembrane region" description="Helical" evidence="2">
    <location>
        <begin position="308"/>
        <end position="326"/>
    </location>
</feature>
<feature type="domain" description="PNPLA" evidence="3">
    <location>
        <begin position="395"/>
        <end position="631"/>
    </location>
</feature>
<gene>
    <name evidence="4" type="ORF">CRYO30217_01228</name>
</gene>
<evidence type="ECO:0000259" key="3">
    <source>
        <dbReference type="Pfam" id="PF01734"/>
    </source>
</evidence>
<dbReference type="SUPFAM" id="SSF52151">
    <property type="entry name" value="FabD/lysophospholipase-like"/>
    <property type="match status" value="1"/>
</dbReference>
<feature type="transmembrane region" description="Helical" evidence="2">
    <location>
        <begin position="156"/>
        <end position="174"/>
    </location>
</feature>
<reference evidence="4" key="1">
    <citation type="submission" date="2021-04" db="EMBL/GenBank/DDBJ databases">
        <authorList>
            <person name="Rodrigo-Torres L."/>
            <person name="Arahal R. D."/>
            <person name="Lucena T."/>
        </authorList>
    </citation>
    <scope>NUCLEOTIDE SEQUENCE</scope>
    <source>
        <strain evidence="4">AS29M-1</strain>
    </source>
</reference>
<accession>A0A916JN06</accession>
<keyword evidence="2" id="KW-1133">Transmembrane helix</keyword>